<dbReference type="EMBL" id="HACG01003009">
    <property type="protein sequence ID" value="CEK49874.1"/>
    <property type="molecule type" value="Transcribed_RNA"/>
</dbReference>
<proteinExistence type="predicted"/>
<name>A0A0B6Y161_9EUPU</name>
<reference evidence="3" key="1">
    <citation type="submission" date="2014-12" db="EMBL/GenBank/DDBJ databases">
        <title>Insight into the proteome of Arion vulgaris.</title>
        <authorList>
            <person name="Aradska J."/>
            <person name="Bulat T."/>
            <person name="Smidak R."/>
            <person name="Sarate P."/>
            <person name="Gangsoo J."/>
            <person name="Sialana F."/>
            <person name="Bilban M."/>
            <person name="Lubec G."/>
        </authorList>
    </citation>
    <scope>NUCLEOTIDE SEQUENCE</scope>
    <source>
        <tissue evidence="3">Skin</tissue>
    </source>
</reference>
<protein>
    <recommendedName>
        <fullName evidence="2">PH domain-containing protein</fullName>
    </recommendedName>
</protein>
<sequence>QTTMAERKVGVSVEPEDEHFTVSSPDTSESLEDISAKELEEGIEDEEISIEMVSPAGSDDSSMGSPAKKSFPEEQKLAGWLKLTGLGFRKAVKNVWFVYGDDTGKLYYYRQPHDLIPLGEIDVRNSSLTYDASNRDKPGLFEVRSEGKVHTIDAQDRLHMQYWLDALQKKRRAFSLKQSTLTQDMVMGKKKQLEASGLLGQGSLEKDKLSTNSLDRSKDVAEGKNVDDHGQPQYWSLLNLRTEIRNAVSTIRSGSEKPDNSLLIEPTEEWSILTECSPAQSSHPFAVQENSQTKPSSHWHVNFDDLAISPTNNDSSSTNLGQPDENLLIDFTTNNSDISKVLTSQSDSSQTVKSKPLNTSASSNLSAVNTLPLSSANAANGKSKFMSALRNNFKIMKETVKEKNMKVNTSVKHMQSLAAQNSENIDSTQSCYRCRVLSDDLFSVK</sequence>
<dbReference type="AlphaFoldDB" id="A0A0B6Y161"/>
<dbReference type="PROSITE" id="PS50003">
    <property type="entry name" value="PH_DOMAIN"/>
    <property type="match status" value="1"/>
</dbReference>
<evidence type="ECO:0000259" key="2">
    <source>
        <dbReference type="PROSITE" id="PS50003"/>
    </source>
</evidence>
<feature type="region of interest" description="Disordered" evidence="1">
    <location>
        <begin position="1"/>
        <end position="32"/>
    </location>
</feature>
<evidence type="ECO:0000313" key="3">
    <source>
        <dbReference type="EMBL" id="CEK49874.1"/>
    </source>
</evidence>
<evidence type="ECO:0000256" key="1">
    <source>
        <dbReference type="SAM" id="MobiDB-lite"/>
    </source>
</evidence>
<dbReference type="InterPro" id="IPR011993">
    <property type="entry name" value="PH-like_dom_sf"/>
</dbReference>
<dbReference type="Pfam" id="PF00169">
    <property type="entry name" value="PH"/>
    <property type="match status" value="1"/>
</dbReference>
<organism evidence="3">
    <name type="scientific">Arion vulgaris</name>
    <dbReference type="NCBI Taxonomy" id="1028688"/>
    <lineage>
        <taxon>Eukaryota</taxon>
        <taxon>Metazoa</taxon>
        <taxon>Spiralia</taxon>
        <taxon>Lophotrochozoa</taxon>
        <taxon>Mollusca</taxon>
        <taxon>Gastropoda</taxon>
        <taxon>Heterobranchia</taxon>
        <taxon>Euthyneura</taxon>
        <taxon>Panpulmonata</taxon>
        <taxon>Eupulmonata</taxon>
        <taxon>Stylommatophora</taxon>
        <taxon>Helicina</taxon>
        <taxon>Arionoidea</taxon>
        <taxon>Arionidae</taxon>
        <taxon>Arion</taxon>
    </lineage>
</organism>
<dbReference type="SMART" id="SM00233">
    <property type="entry name" value="PH"/>
    <property type="match status" value="1"/>
</dbReference>
<dbReference type="Gene3D" id="2.30.29.30">
    <property type="entry name" value="Pleckstrin-homology domain (PH domain)/Phosphotyrosine-binding domain (PTB)"/>
    <property type="match status" value="1"/>
</dbReference>
<accession>A0A0B6Y161</accession>
<feature type="region of interest" description="Disordered" evidence="1">
    <location>
        <begin position="209"/>
        <end position="228"/>
    </location>
</feature>
<dbReference type="InterPro" id="IPR001849">
    <property type="entry name" value="PH_domain"/>
</dbReference>
<gene>
    <name evidence="3" type="primary">ORF9121</name>
</gene>
<feature type="non-terminal residue" evidence="3">
    <location>
        <position position="445"/>
    </location>
</feature>
<feature type="domain" description="PH" evidence="2">
    <location>
        <begin position="74"/>
        <end position="172"/>
    </location>
</feature>
<feature type="non-terminal residue" evidence="3">
    <location>
        <position position="1"/>
    </location>
</feature>
<dbReference type="SUPFAM" id="SSF50729">
    <property type="entry name" value="PH domain-like"/>
    <property type="match status" value="1"/>
</dbReference>